<dbReference type="InterPro" id="IPR002934">
    <property type="entry name" value="Polymerase_NTP_transf_dom"/>
</dbReference>
<dbReference type="GO" id="GO:0070733">
    <property type="term" value="F:AMPylase activity"/>
    <property type="evidence" value="ECO:0007669"/>
    <property type="project" value="UniProtKB-EC"/>
</dbReference>
<keyword evidence="5" id="KW-0479">Metal-binding</keyword>
<keyword evidence="8" id="KW-0460">Magnesium</keyword>
<comment type="catalytic activity">
    <reaction evidence="12">
        <text>L-tyrosyl-[protein] + ATP = O-(5'-adenylyl)-L-tyrosyl-[protein] + diphosphate</text>
        <dbReference type="Rhea" id="RHEA:54288"/>
        <dbReference type="Rhea" id="RHEA-COMP:10136"/>
        <dbReference type="Rhea" id="RHEA-COMP:13846"/>
        <dbReference type="ChEBI" id="CHEBI:30616"/>
        <dbReference type="ChEBI" id="CHEBI:33019"/>
        <dbReference type="ChEBI" id="CHEBI:46858"/>
        <dbReference type="ChEBI" id="CHEBI:83624"/>
        <dbReference type="EC" id="2.7.7.108"/>
    </reaction>
</comment>
<dbReference type="SUPFAM" id="SSF81301">
    <property type="entry name" value="Nucleotidyltransferase"/>
    <property type="match status" value="1"/>
</dbReference>
<feature type="domain" description="Polymerase nucleotidyl transferase" evidence="13">
    <location>
        <begin position="16"/>
        <end position="97"/>
    </location>
</feature>
<evidence type="ECO:0000256" key="7">
    <source>
        <dbReference type="ARBA" id="ARBA00022840"/>
    </source>
</evidence>
<comment type="similarity">
    <text evidence="10">Belongs to the MntA antitoxin family.</text>
</comment>
<evidence type="ECO:0000256" key="3">
    <source>
        <dbReference type="ARBA" id="ARBA00022679"/>
    </source>
</evidence>
<reference evidence="14" key="1">
    <citation type="submission" date="2020-06" db="EMBL/GenBank/DDBJ databases">
        <title>Unique genomic features of the anaerobic methanotrophic archaea.</title>
        <authorList>
            <person name="Chadwick G.L."/>
            <person name="Skennerton C.T."/>
            <person name="Laso-Perez R."/>
            <person name="Leu A.O."/>
            <person name="Speth D.R."/>
            <person name="Yu H."/>
            <person name="Morgan-Lang C."/>
            <person name="Hatzenpichler R."/>
            <person name="Goudeau D."/>
            <person name="Malmstrom R."/>
            <person name="Brazelton W.J."/>
            <person name="Woyke T."/>
            <person name="Hallam S.J."/>
            <person name="Tyson G.W."/>
            <person name="Wegener G."/>
            <person name="Boetius A."/>
            <person name="Orphan V."/>
        </authorList>
    </citation>
    <scope>NUCLEOTIDE SEQUENCE</scope>
</reference>
<dbReference type="EMBL" id="MT631540">
    <property type="protein sequence ID" value="QNO53382.1"/>
    <property type="molecule type" value="Genomic_DNA"/>
</dbReference>
<dbReference type="InterPro" id="IPR043519">
    <property type="entry name" value="NT_sf"/>
</dbReference>
<dbReference type="GO" id="GO:0046872">
    <property type="term" value="F:metal ion binding"/>
    <property type="evidence" value="ECO:0007669"/>
    <property type="project" value="UniProtKB-KW"/>
</dbReference>
<evidence type="ECO:0000256" key="8">
    <source>
        <dbReference type="ARBA" id="ARBA00022842"/>
    </source>
</evidence>
<organism evidence="14">
    <name type="scientific">Candidatus Methanophagaceae archaeon ANME-1 ERB6</name>
    <dbReference type="NCBI Taxonomy" id="2759912"/>
    <lineage>
        <taxon>Archaea</taxon>
        <taxon>Methanobacteriati</taxon>
        <taxon>Methanobacteriota</taxon>
        <taxon>Stenosarchaea group</taxon>
        <taxon>Methanomicrobia</taxon>
        <taxon>Candidatus Methanophagales</taxon>
        <taxon>Candidatus Methanophagaceae</taxon>
    </lineage>
</organism>
<keyword evidence="2" id="KW-1277">Toxin-antitoxin system</keyword>
<evidence type="ECO:0000256" key="4">
    <source>
        <dbReference type="ARBA" id="ARBA00022695"/>
    </source>
</evidence>
<evidence type="ECO:0000259" key="13">
    <source>
        <dbReference type="Pfam" id="PF01909"/>
    </source>
</evidence>
<dbReference type="PANTHER" id="PTHR33571">
    <property type="entry name" value="SSL8005 PROTEIN"/>
    <property type="match status" value="1"/>
</dbReference>
<sequence length="98" mass="11666">MDKKLEEMINIIKANKNFLEEKYKVKEIGVFGSFVRGEQKRGSDVDVLVDFYEVPDLFKFISLERYLQRILKKKVDLVRKPVVRKELKKRILSEAVYV</sequence>
<protein>
    <recommendedName>
        <fullName evidence="9">protein adenylyltransferase</fullName>
        <ecNumber evidence="9">2.7.7.108</ecNumber>
    </recommendedName>
</protein>
<keyword evidence="7" id="KW-0067">ATP-binding</keyword>
<evidence type="ECO:0000256" key="11">
    <source>
        <dbReference type="ARBA" id="ARBA00047518"/>
    </source>
</evidence>
<comment type="cofactor">
    <cofactor evidence="1">
        <name>Mg(2+)</name>
        <dbReference type="ChEBI" id="CHEBI:18420"/>
    </cofactor>
</comment>
<dbReference type="GO" id="GO:0005524">
    <property type="term" value="F:ATP binding"/>
    <property type="evidence" value="ECO:0007669"/>
    <property type="project" value="UniProtKB-KW"/>
</dbReference>
<dbReference type="Pfam" id="PF01909">
    <property type="entry name" value="NTP_transf_2"/>
    <property type="match status" value="1"/>
</dbReference>
<dbReference type="CDD" id="cd05403">
    <property type="entry name" value="NT_KNTase_like"/>
    <property type="match status" value="1"/>
</dbReference>
<evidence type="ECO:0000256" key="1">
    <source>
        <dbReference type="ARBA" id="ARBA00001946"/>
    </source>
</evidence>
<dbReference type="EC" id="2.7.7.108" evidence="9"/>
<evidence type="ECO:0000313" key="14">
    <source>
        <dbReference type="EMBL" id="QNO53382.1"/>
    </source>
</evidence>
<dbReference type="Gene3D" id="3.30.460.10">
    <property type="entry name" value="Beta Polymerase, domain 2"/>
    <property type="match status" value="1"/>
</dbReference>
<gene>
    <name evidence="14" type="ORF">OJFPBHNK_00008</name>
</gene>
<evidence type="ECO:0000256" key="12">
    <source>
        <dbReference type="ARBA" id="ARBA00048696"/>
    </source>
</evidence>
<accession>A0A7G9YZE8</accession>
<keyword evidence="4" id="KW-0548">Nucleotidyltransferase</keyword>
<evidence type="ECO:0000256" key="2">
    <source>
        <dbReference type="ARBA" id="ARBA00022649"/>
    </source>
</evidence>
<keyword evidence="6" id="KW-0547">Nucleotide-binding</keyword>
<evidence type="ECO:0000256" key="6">
    <source>
        <dbReference type="ARBA" id="ARBA00022741"/>
    </source>
</evidence>
<dbReference type="InterPro" id="IPR052038">
    <property type="entry name" value="Type-VII_TA_antitoxin"/>
</dbReference>
<name>A0A7G9YZE8_9EURY</name>
<evidence type="ECO:0000256" key="9">
    <source>
        <dbReference type="ARBA" id="ARBA00034531"/>
    </source>
</evidence>
<comment type="catalytic activity">
    <reaction evidence="11">
        <text>O-(5'-adenylyl)-L-tyrosyl-[protein] + ATP = O-[5'-(adenylyl-(5'-&gt;3')-adenylyl)]-L-tyrosyl-[protein] + diphosphate</text>
        <dbReference type="Rhea" id="RHEA:66528"/>
        <dbReference type="Rhea" id="RHEA-COMP:13846"/>
        <dbReference type="Rhea" id="RHEA-COMP:17046"/>
        <dbReference type="ChEBI" id="CHEBI:30616"/>
        <dbReference type="ChEBI" id="CHEBI:33019"/>
        <dbReference type="ChEBI" id="CHEBI:83624"/>
        <dbReference type="ChEBI" id="CHEBI:167160"/>
    </reaction>
</comment>
<keyword evidence="3" id="KW-0808">Transferase</keyword>
<evidence type="ECO:0000256" key="5">
    <source>
        <dbReference type="ARBA" id="ARBA00022723"/>
    </source>
</evidence>
<evidence type="ECO:0000256" key="10">
    <source>
        <dbReference type="ARBA" id="ARBA00038276"/>
    </source>
</evidence>
<dbReference type="PANTHER" id="PTHR33571:SF19">
    <property type="entry name" value="PROTEIN ADENYLYLTRANSFERASE MJ0128-RELATED"/>
    <property type="match status" value="1"/>
</dbReference>
<proteinExistence type="inferred from homology"/>
<dbReference type="AlphaFoldDB" id="A0A7G9YZE8"/>